<proteinExistence type="predicted"/>
<name>A0A151JXN3_9HYME</name>
<dbReference type="EMBL" id="KQ981546">
    <property type="protein sequence ID" value="KYN40038.1"/>
    <property type="molecule type" value="Genomic_DNA"/>
</dbReference>
<feature type="coiled-coil region" evidence="1">
    <location>
        <begin position="1"/>
        <end position="49"/>
    </location>
</feature>
<protein>
    <submittedName>
        <fullName evidence="2">Uncharacterized protein</fullName>
    </submittedName>
</protein>
<sequence length="336" mass="38977">MDAFKQQMLEGEKRLKEQSEAMTLQQQELERERRRLEETKNSNVDLTSLTSVLNSIQKDLSTLKTFNQRFQDLEKRMNDSITGDSITFTNMTDIIPIQFARTCKRVKELAPLINENHLVRILRNKLTGHAYLAIEDEIRDTIDQLIDLKRNFGPGRNSNYLKDISIIEGNQTQFGRKLNSYEIEQIDTLESFFEGLPPEYRAEMRMEEYLILSDVCNSKAILINKKLKRDRACQREIKINLTRTNSSTTAEKEAPQVSIMQPDRQPSINKPLLQVKICAYCTNFGHLISECRKRQYNNNAREIQQGNSLLAVLEIEVRPIVCTNESSIPHGEYNCR</sequence>
<dbReference type="STRING" id="34720.A0A151JXN3"/>
<dbReference type="Proteomes" id="UP000078541">
    <property type="component" value="Unassembled WGS sequence"/>
</dbReference>
<evidence type="ECO:0000313" key="2">
    <source>
        <dbReference type="EMBL" id="KYN40038.1"/>
    </source>
</evidence>
<keyword evidence="1" id="KW-0175">Coiled coil</keyword>
<evidence type="ECO:0000256" key="1">
    <source>
        <dbReference type="SAM" id="Coils"/>
    </source>
</evidence>
<dbReference type="AlphaFoldDB" id="A0A151JXN3"/>
<accession>A0A151JXN3</accession>
<keyword evidence="3" id="KW-1185">Reference proteome</keyword>
<organism evidence="2 3">
    <name type="scientific">Trachymyrmex septentrionalis</name>
    <dbReference type="NCBI Taxonomy" id="34720"/>
    <lineage>
        <taxon>Eukaryota</taxon>
        <taxon>Metazoa</taxon>
        <taxon>Ecdysozoa</taxon>
        <taxon>Arthropoda</taxon>
        <taxon>Hexapoda</taxon>
        <taxon>Insecta</taxon>
        <taxon>Pterygota</taxon>
        <taxon>Neoptera</taxon>
        <taxon>Endopterygota</taxon>
        <taxon>Hymenoptera</taxon>
        <taxon>Apocrita</taxon>
        <taxon>Aculeata</taxon>
        <taxon>Formicoidea</taxon>
        <taxon>Formicidae</taxon>
        <taxon>Myrmicinae</taxon>
        <taxon>Trachymyrmex</taxon>
    </lineage>
</organism>
<reference evidence="2 3" key="1">
    <citation type="submission" date="2016-03" db="EMBL/GenBank/DDBJ databases">
        <title>Trachymyrmex septentrionalis WGS genome.</title>
        <authorList>
            <person name="Nygaard S."/>
            <person name="Hu H."/>
            <person name="Boomsma J."/>
            <person name="Zhang G."/>
        </authorList>
    </citation>
    <scope>NUCLEOTIDE SEQUENCE [LARGE SCALE GENOMIC DNA]</scope>
    <source>
        <strain evidence="2">Tsep2-gDNA-1</strain>
        <tissue evidence="2">Whole body</tissue>
    </source>
</reference>
<evidence type="ECO:0000313" key="3">
    <source>
        <dbReference type="Proteomes" id="UP000078541"/>
    </source>
</evidence>
<gene>
    <name evidence="2" type="ORF">ALC56_05565</name>
</gene>